<protein>
    <submittedName>
        <fullName evidence="1">Uncharacterized protein</fullName>
    </submittedName>
</protein>
<evidence type="ECO:0000313" key="2">
    <source>
        <dbReference type="Proteomes" id="UP000324222"/>
    </source>
</evidence>
<reference evidence="1 2" key="1">
    <citation type="submission" date="2019-05" db="EMBL/GenBank/DDBJ databases">
        <title>Another draft genome of Portunus trituberculatus and its Hox gene families provides insights of decapod evolution.</title>
        <authorList>
            <person name="Jeong J.-H."/>
            <person name="Song I."/>
            <person name="Kim S."/>
            <person name="Choi T."/>
            <person name="Kim D."/>
            <person name="Ryu S."/>
            <person name="Kim W."/>
        </authorList>
    </citation>
    <scope>NUCLEOTIDE SEQUENCE [LARGE SCALE GENOMIC DNA]</scope>
    <source>
        <tissue evidence="1">Muscle</tissue>
    </source>
</reference>
<name>A0A5B7J7Q0_PORTR</name>
<dbReference type="Proteomes" id="UP000324222">
    <property type="component" value="Unassembled WGS sequence"/>
</dbReference>
<evidence type="ECO:0000313" key="1">
    <source>
        <dbReference type="EMBL" id="MPC89547.1"/>
    </source>
</evidence>
<dbReference type="AlphaFoldDB" id="A0A5B7J7Q0"/>
<dbReference type="EMBL" id="VSRR010081372">
    <property type="protein sequence ID" value="MPC89547.1"/>
    <property type="molecule type" value="Genomic_DNA"/>
</dbReference>
<gene>
    <name evidence="1" type="ORF">E2C01_084500</name>
</gene>
<organism evidence="1 2">
    <name type="scientific">Portunus trituberculatus</name>
    <name type="common">Swimming crab</name>
    <name type="synonym">Neptunus trituberculatus</name>
    <dbReference type="NCBI Taxonomy" id="210409"/>
    <lineage>
        <taxon>Eukaryota</taxon>
        <taxon>Metazoa</taxon>
        <taxon>Ecdysozoa</taxon>
        <taxon>Arthropoda</taxon>
        <taxon>Crustacea</taxon>
        <taxon>Multicrustacea</taxon>
        <taxon>Malacostraca</taxon>
        <taxon>Eumalacostraca</taxon>
        <taxon>Eucarida</taxon>
        <taxon>Decapoda</taxon>
        <taxon>Pleocyemata</taxon>
        <taxon>Brachyura</taxon>
        <taxon>Eubrachyura</taxon>
        <taxon>Portunoidea</taxon>
        <taxon>Portunidae</taxon>
        <taxon>Portuninae</taxon>
        <taxon>Portunus</taxon>
    </lineage>
</organism>
<comment type="caution">
    <text evidence="1">The sequence shown here is derived from an EMBL/GenBank/DDBJ whole genome shotgun (WGS) entry which is preliminary data.</text>
</comment>
<keyword evidence="2" id="KW-1185">Reference proteome</keyword>
<sequence length="34" mass="3776">MLLKYCTHEVTIISGEMSGAHLCSRPRLPCTLLT</sequence>
<proteinExistence type="predicted"/>
<accession>A0A5B7J7Q0</accession>